<evidence type="ECO:0000313" key="9">
    <source>
        <dbReference type="Proteomes" id="UP001041814"/>
    </source>
</evidence>
<keyword evidence="3" id="KW-0807">Transducer</keyword>
<keyword evidence="9" id="KW-1185">Reference proteome</keyword>
<evidence type="ECO:0000256" key="5">
    <source>
        <dbReference type="SAM" id="Phobius"/>
    </source>
</evidence>
<dbReference type="InterPro" id="IPR004090">
    <property type="entry name" value="Chemotax_Me-accpt_rcpt"/>
</dbReference>
<sequence>MIFANLKITTRLAAAFALLTALLVAVSGVSLLKAGNLRDATESVVSNWLPSVEAVNALESQLGRLRLLEMEHVANTDAAKMAEVERRLDEARKAFDRQHADYVKLISSPEEKNLHQRFEQEWAQYLKLQAQALDHSRANRNDEANGVLLVDGAQVFAAAEATLEKLVQINHQGAVGAGEAAAQAYTTARDVLLAATIVAIALSIAAAWWLIRSISTPLRRAVEAADRVAAGDLSHTIESDSRDEIGLLLAALQRMQQQLAGTVGTVRANAEGVATASAQIAQGNSDLSQRTEEQASALEQTAATMDELGGTVRSNAENARQASQLAEGASSVASRGGEVVHQVVGTMRGIEASSKKIADIIGVIDGIAFQTNILALNAAVEAARAGEQGRGFAVVAGEVRSLAQRSAQAAREIKSLITSSVEQVESGTTLADRAGQTMEEIVVAIRRVNDIVAEISSASSEQSSGITQVAQAVSEMDRATQQNAALVEQSAAAAESLRQQADELVHTVGAFRLGGRGAL</sequence>
<dbReference type="InterPro" id="IPR047347">
    <property type="entry name" value="YvaQ-like_sensor"/>
</dbReference>
<keyword evidence="1" id="KW-0488">Methylation</keyword>
<feature type="domain" description="HAMP" evidence="7">
    <location>
        <begin position="212"/>
        <end position="264"/>
    </location>
</feature>
<dbReference type="SUPFAM" id="SSF58104">
    <property type="entry name" value="Methyl-accepting chemotaxis protein (MCP) signaling domain"/>
    <property type="match status" value="1"/>
</dbReference>
<keyword evidence="5" id="KW-0472">Membrane</keyword>
<evidence type="ECO:0000259" key="7">
    <source>
        <dbReference type="PROSITE" id="PS50885"/>
    </source>
</evidence>
<dbReference type="InterPro" id="IPR003660">
    <property type="entry name" value="HAMP_dom"/>
</dbReference>
<dbReference type="Pfam" id="PF00015">
    <property type="entry name" value="MCPsignal"/>
    <property type="match status" value="1"/>
</dbReference>
<dbReference type="PANTHER" id="PTHR43531:SF14">
    <property type="entry name" value="METHYL-ACCEPTING CHEMOTAXIS PROTEIN I-RELATED"/>
    <property type="match status" value="1"/>
</dbReference>
<proteinExistence type="inferred from homology"/>
<dbReference type="Pfam" id="PF12729">
    <property type="entry name" value="4HB_MCP_1"/>
    <property type="match status" value="1"/>
</dbReference>
<evidence type="ECO:0000256" key="2">
    <source>
        <dbReference type="ARBA" id="ARBA00029447"/>
    </source>
</evidence>
<reference evidence="8" key="2">
    <citation type="journal article" date="2020" name="Microorganisms">
        <title>Osmotic Adaptation and Compatible Solute Biosynthesis of Phototrophic Bacteria as Revealed from Genome Analyses.</title>
        <authorList>
            <person name="Imhoff J.F."/>
            <person name="Rahn T."/>
            <person name="Kunzel S."/>
            <person name="Keller A."/>
            <person name="Neulinger S.C."/>
        </authorList>
    </citation>
    <scope>NUCLEOTIDE SEQUENCE</scope>
    <source>
        <strain evidence="8">IM 151</strain>
    </source>
</reference>
<comment type="similarity">
    <text evidence="2">Belongs to the methyl-accepting chemotaxis (MCP) protein family.</text>
</comment>
<dbReference type="CDD" id="cd19411">
    <property type="entry name" value="MCP2201-like_sensor"/>
    <property type="match status" value="1"/>
</dbReference>
<gene>
    <name evidence="8" type="ORF">CKO43_24680</name>
</gene>
<keyword evidence="5" id="KW-0812">Transmembrane</keyword>
<dbReference type="Gene3D" id="1.10.287.950">
    <property type="entry name" value="Methyl-accepting chemotaxis protein"/>
    <property type="match status" value="1"/>
</dbReference>
<keyword evidence="4" id="KW-0175">Coiled coil</keyword>
<feature type="domain" description="Methyl-accepting transducer" evidence="6">
    <location>
        <begin position="269"/>
        <end position="498"/>
    </location>
</feature>
<evidence type="ECO:0000259" key="6">
    <source>
        <dbReference type="PROSITE" id="PS50111"/>
    </source>
</evidence>
<dbReference type="EMBL" id="NRRU01000184">
    <property type="protein sequence ID" value="MBK1715946.1"/>
    <property type="molecule type" value="Genomic_DNA"/>
</dbReference>
<comment type="caution">
    <text evidence="8">The sequence shown here is derived from an EMBL/GenBank/DDBJ whole genome shotgun (WGS) entry which is preliminary data.</text>
</comment>
<dbReference type="SMART" id="SM00304">
    <property type="entry name" value="HAMP"/>
    <property type="match status" value="1"/>
</dbReference>
<dbReference type="SMART" id="SM00283">
    <property type="entry name" value="MA"/>
    <property type="match status" value="1"/>
</dbReference>
<dbReference type="CDD" id="cd06225">
    <property type="entry name" value="HAMP"/>
    <property type="match status" value="1"/>
</dbReference>
<feature type="non-terminal residue" evidence="8">
    <location>
        <position position="519"/>
    </location>
</feature>
<dbReference type="PRINTS" id="PR00260">
    <property type="entry name" value="CHEMTRNSDUCR"/>
</dbReference>
<reference evidence="8" key="1">
    <citation type="submission" date="2017-08" db="EMBL/GenBank/DDBJ databases">
        <authorList>
            <person name="Imhoff J.F."/>
            <person name="Rahn T."/>
            <person name="Kuenzel S."/>
            <person name="Neulinger S.C."/>
        </authorList>
    </citation>
    <scope>NUCLEOTIDE SEQUENCE</scope>
    <source>
        <strain evidence="8">IM 151</strain>
    </source>
</reference>
<feature type="transmembrane region" description="Helical" evidence="5">
    <location>
        <begin position="191"/>
        <end position="211"/>
    </location>
</feature>
<evidence type="ECO:0000256" key="1">
    <source>
        <dbReference type="ARBA" id="ARBA00022481"/>
    </source>
</evidence>
<dbReference type="PANTHER" id="PTHR43531">
    <property type="entry name" value="PROTEIN ICFG"/>
    <property type="match status" value="1"/>
</dbReference>
<name>A0ABS1E1G6_RUBGE</name>
<accession>A0ABS1E1G6</accession>
<evidence type="ECO:0000256" key="4">
    <source>
        <dbReference type="SAM" id="Coils"/>
    </source>
</evidence>
<evidence type="ECO:0000313" key="8">
    <source>
        <dbReference type="EMBL" id="MBK1715946.1"/>
    </source>
</evidence>
<dbReference type="InterPro" id="IPR004089">
    <property type="entry name" value="MCPsignal_dom"/>
</dbReference>
<dbReference type="Pfam" id="PF00672">
    <property type="entry name" value="HAMP"/>
    <property type="match status" value="1"/>
</dbReference>
<dbReference type="Proteomes" id="UP001041814">
    <property type="component" value="Unassembled WGS sequence"/>
</dbReference>
<dbReference type="PROSITE" id="PS50885">
    <property type="entry name" value="HAMP"/>
    <property type="match status" value="1"/>
</dbReference>
<dbReference type="InterPro" id="IPR051310">
    <property type="entry name" value="MCP_chemotaxis"/>
</dbReference>
<evidence type="ECO:0000256" key="3">
    <source>
        <dbReference type="PROSITE-ProRule" id="PRU00284"/>
    </source>
</evidence>
<feature type="coiled-coil region" evidence="4">
    <location>
        <begin position="74"/>
        <end position="101"/>
    </location>
</feature>
<dbReference type="InterPro" id="IPR024478">
    <property type="entry name" value="HlyB_4HB_MCP"/>
</dbReference>
<dbReference type="RefSeq" id="WP_200380364.1">
    <property type="nucleotide sequence ID" value="NZ_NRRU01000184.1"/>
</dbReference>
<dbReference type="Gene3D" id="6.10.340.10">
    <property type="match status" value="1"/>
</dbReference>
<organism evidence="8 9">
    <name type="scientific">Rubrivivax gelatinosus</name>
    <name type="common">Rhodocyclus gelatinosus</name>
    <name type="synonym">Rhodopseudomonas gelatinosa</name>
    <dbReference type="NCBI Taxonomy" id="28068"/>
    <lineage>
        <taxon>Bacteria</taxon>
        <taxon>Pseudomonadati</taxon>
        <taxon>Pseudomonadota</taxon>
        <taxon>Betaproteobacteria</taxon>
        <taxon>Burkholderiales</taxon>
        <taxon>Sphaerotilaceae</taxon>
        <taxon>Rubrivivax</taxon>
    </lineage>
</organism>
<protein>
    <submittedName>
        <fullName evidence="8">Methyl-accepting chemotaxis protein</fullName>
    </submittedName>
</protein>
<keyword evidence="5" id="KW-1133">Transmembrane helix</keyword>
<dbReference type="PROSITE" id="PS50111">
    <property type="entry name" value="CHEMOTAXIS_TRANSDUC_2"/>
    <property type="match status" value="1"/>
</dbReference>
<dbReference type="CDD" id="cd11386">
    <property type="entry name" value="MCP_signal"/>
    <property type="match status" value="1"/>
</dbReference>